<accession>A0AAE0WEB0</accession>
<protein>
    <submittedName>
        <fullName evidence="1">Uncharacterized protein</fullName>
    </submittedName>
</protein>
<organism evidence="1 2">
    <name type="scientific">Potamilus streckersoni</name>
    <dbReference type="NCBI Taxonomy" id="2493646"/>
    <lineage>
        <taxon>Eukaryota</taxon>
        <taxon>Metazoa</taxon>
        <taxon>Spiralia</taxon>
        <taxon>Lophotrochozoa</taxon>
        <taxon>Mollusca</taxon>
        <taxon>Bivalvia</taxon>
        <taxon>Autobranchia</taxon>
        <taxon>Heteroconchia</taxon>
        <taxon>Palaeoheterodonta</taxon>
        <taxon>Unionida</taxon>
        <taxon>Unionoidea</taxon>
        <taxon>Unionidae</taxon>
        <taxon>Ambleminae</taxon>
        <taxon>Lampsilini</taxon>
        <taxon>Potamilus</taxon>
    </lineage>
</organism>
<dbReference type="AlphaFoldDB" id="A0AAE0WEB0"/>
<feature type="non-terminal residue" evidence="1">
    <location>
        <position position="1"/>
    </location>
</feature>
<reference evidence="1" key="1">
    <citation type="journal article" date="2021" name="Genome Biol. Evol.">
        <title>A High-Quality Reference Genome for a Parasitic Bivalve with Doubly Uniparental Inheritance (Bivalvia: Unionida).</title>
        <authorList>
            <person name="Smith C.H."/>
        </authorList>
    </citation>
    <scope>NUCLEOTIDE SEQUENCE</scope>
    <source>
        <strain evidence="1">CHS0354</strain>
    </source>
</reference>
<evidence type="ECO:0000313" key="2">
    <source>
        <dbReference type="Proteomes" id="UP001195483"/>
    </source>
</evidence>
<reference evidence="1" key="2">
    <citation type="journal article" date="2021" name="Genome Biol. Evol.">
        <title>Developing a high-quality reference genome for a parasitic bivalve with doubly uniparental inheritance (Bivalvia: Unionida).</title>
        <authorList>
            <person name="Smith C.H."/>
        </authorList>
    </citation>
    <scope>NUCLEOTIDE SEQUENCE</scope>
    <source>
        <strain evidence="1">CHS0354</strain>
        <tissue evidence="1">Mantle</tissue>
    </source>
</reference>
<gene>
    <name evidence="1" type="ORF">CHS0354_031189</name>
</gene>
<dbReference type="EMBL" id="JAEAOA010001867">
    <property type="protein sequence ID" value="KAK3612118.1"/>
    <property type="molecule type" value="Genomic_DNA"/>
</dbReference>
<dbReference type="Proteomes" id="UP001195483">
    <property type="component" value="Unassembled WGS sequence"/>
</dbReference>
<proteinExistence type="predicted"/>
<name>A0AAE0WEB0_9BIVA</name>
<reference evidence="1" key="3">
    <citation type="submission" date="2023-05" db="EMBL/GenBank/DDBJ databases">
        <authorList>
            <person name="Smith C.H."/>
        </authorList>
    </citation>
    <scope>NUCLEOTIDE SEQUENCE</scope>
    <source>
        <strain evidence="1">CHS0354</strain>
        <tissue evidence="1">Mantle</tissue>
    </source>
</reference>
<sequence>PLVLGLSKLLVRLNPANHPSNLVKYDIFTLPPSSPTRHPTHSKNGTSTFLPYQHRGCFAEHVNHL</sequence>
<comment type="caution">
    <text evidence="1">The sequence shown here is derived from an EMBL/GenBank/DDBJ whole genome shotgun (WGS) entry which is preliminary data.</text>
</comment>
<evidence type="ECO:0000313" key="1">
    <source>
        <dbReference type="EMBL" id="KAK3612118.1"/>
    </source>
</evidence>
<keyword evidence="2" id="KW-1185">Reference proteome</keyword>